<sequence length="279" mass="31785">MKFYFYTCLALLWAAPILLQGQVRVGPVGGASITRWVPENNDFAPFYSSNYRPGYHGGIAANYWVNKRYSLHTEWLYLYRQKDVRYERNLIKVHDVAKQHYLAVAALFRVSFHTNIKKSHQEWYVNAGPALHYWLGGSGRLRSNEQSPYLEEGSMDYTIRFEAPGEYGSTEYITPANRWQMALYAGGGVMFDLGFRNHIFIDARTSLGLGKSYFATEAGGDFGLNLYQDNLRSSIASMSLSAGFIRDFNMTEVLNKGKVKKKKKKNKSLRKNYGGKVSG</sequence>
<protein>
    <recommendedName>
        <fullName evidence="2">Outer membrane protein beta-barrel domain-containing protein</fullName>
    </recommendedName>
</protein>
<reference evidence="3 4" key="1">
    <citation type="journal article" date="2013" name="Genome Announc.">
        <title>Draft Genome Sequence of Cesiribacter andamanensis Strain AMV16T, Isolated from a Soil Sample from a Mud Volcano in the Andaman Islands, India.</title>
        <authorList>
            <person name="Shivaji S."/>
            <person name="Ara S."/>
            <person name="Begum Z."/>
            <person name="Srinivas T.N."/>
            <person name="Singh A."/>
            <person name="Kumar Pinnaka A."/>
        </authorList>
    </citation>
    <scope>NUCLEOTIDE SEQUENCE [LARGE SCALE GENOMIC DNA]</scope>
    <source>
        <strain evidence="3 4">AMV16</strain>
    </source>
</reference>
<keyword evidence="1" id="KW-0732">Signal</keyword>
<feature type="domain" description="Outer membrane protein beta-barrel" evidence="2">
    <location>
        <begin position="22"/>
        <end position="212"/>
    </location>
</feature>
<dbReference type="Proteomes" id="UP000011910">
    <property type="component" value="Unassembled WGS sequence"/>
</dbReference>
<dbReference type="RefSeq" id="WP_009195388.1">
    <property type="nucleotide sequence ID" value="NZ_AODQ01000043.1"/>
</dbReference>
<dbReference type="AlphaFoldDB" id="M7NM45"/>
<dbReference type="OrthoDB" id="838174at2"/>
<keyword evidence="4" id="KW-1185">Reference proteome</keyword>
<organism evidence="3 4">
    <name type="scientific">Cesiribacter andamanensis AMV16</name>
    <dbReference type="NCBI Taxonomy" id="1279009"/>
    <lineage>
        <taxon>Bacteria</taxon>
        <taxon>Pseudomonadati</taxon>
        <taxon>Bacteroidota</taxon>
        <taxon>Cytophagia</taxon>
        <taxon>Cytophagales</taxon>
        <taxon>Cesiribacteraceae</taxon>
        <taxon>Cesiribacter</taxon>
    </lineage>
</organism>
<dbReference type="InterPro" id="IPR025665">
    <property type="entry name" value="Beta-barrel_OMP_2"/>
</dbReference>
<gene>
    <name evidence="3" type="ORF">ADICEAN_01992</name>
</gene>
<feature type="signal peptide" evidence="1">
    <location>
        <begin position="1"/>
        <end position="19"/>
    </location>
</feature>
<evidence type="ECO:0000259" key="2">
    <source>
        <dbReference type="Pfam" id="PF13568"/>
    </source>
</evidence>
<feature type="chain" id="PRO_5004082134" description="Outer membrane protein beta-barrel domain-containing protein" evidence="1">
    <location>
        <begin position="20"/>
        <end position="279"/>
    </location>
</feature>
<evidence type="ECO:0000256" key="1">
    <source>
        <dbReference type="SAM" id="SignalP"/>
    </source>
</evidence>
<name>M7NM45_9BACT</name>
<dbReference type="STRING" id="1279009.ADICEAN_01992"/>
<evidence type="ECO:0000313" key="4">
    <source>
        <dbReference type="Proteomes" id="UP000011910"/>
    </source>
</evidence>
<accession>M7NM45</accession>
<comment type="caution">
    <text evidence="3">The sequence shown here is derived from an EMBL/GenBank/DDBJ whole genome shotgun (WGS) entry which is preliminary data.</text>
</comment>
<proteinExistence type="predicted"/>
<dbReference type="Pfam" id="PF13568">
    <property type="entry name" value="OMP_b-brl_2"/>
    <property type="match status" value="1"/>
</dbReference>
<evidence type="ECO:0000313" key="3">
    <source>
        <dbReference type="EMBL" id="EMR02845.1"/>
    </source>
</evidence>
<dbReference type="EMBL" id="AODQ01000043">
    <property type="protein sequence ID" value="EMR02845.1"/>
    <property type="molecule type" value="Genomic_DNA"/>
</dbReference>